<keyword evidence="1" id="KW-0677">Repeat</keyword>
<dbReference type="OrthoDB" id="185373at2759"/>
<dbReference type="PANTHER" id="PTHR47926:SF452">
    <property type="entry name" value="PENTATRICOPEPTIDE REPEAT-CONTAINING PROTEIN"/>
    <property type="match status" value="1"/>
</dbReference>
<evidence type="ECO:0000256" key="1">
    <source>
        <dbReference type="ARBA" id="ARBA00022737"/>
    </source>
</evidence>
<dbReference type="GO" id="GO:0003723">
    <property type="term" value="F:RNA binding"/>
    <property type="evidence" value="ECO:0007669"/>
    <property type="project" value="InterPro"/>
</dbReference>
<evidence type="ECO:0000313" key="4">
    <source>
        <dbReference type="EMBL" id="OVA08879.1"/>
    </source>
</evidence>
<sequence length="687" mass="77179">MQSEGVKADNFTYPFVIKSCAGLLSLIEGWKVQSKLIKIGLDSDLIICNSLIFMYGKVGCTEFAEKVFEEMTIRDLVTWNSLISGYISTGDEWKSFSCFREMQEVGLKPDRFGIISALGGCSLKNYERQGKEIHCHVIRCGFELDLMVRTSLIDMYCKCGNVDSAEKLFDRISCLNIVVCNAMIGGYAMNGHPLKALACLVKMQEAEKLNPDAITMVNLLPASAQLRNLLVGKSIHGFAIRNGFLPHLVLETALVDMYGKCGGPKLAERVFDRMRKKSLVSWNAMLAAYVQNGWNREAVELFLDLHEKGSPRLDAITISSILPAYAELASLREGMQIHSYISKLGYNLNTFISNSIIDMYAKCGDLQTARRVFDRLLIKDVVSWNTIIMAYAIHGCGEIASELFSKMLEECIEPNASTFVSILSSCSISGLVYEGWEYFSSMKRDYGIDPGIEHYGCMVDLLGRSGNLDFAKNFIHEMPLVPTARIWGSLLAASRNKRDIELAEQVAEHILSLEHDNTGCYILLSNMYAQAGRWEDVERLRYLMNIKGLEKTIANSTVELNHKTCRFINGDRSHIESNMIYDVLDIVLGKIGETIYFPSFSKFSPPELMRKRSNLPITHSVRLAICFGLISTTVGTPILVRKNVRICEECHSAIKKISKVTEREIIVGDSSIYHHFRDGRCSCGDYW</sequence>
<dbReference type="NCBIfam" id="TIGR00756">
    <property type="entry name" value="PPR"/>
    <property type="match status" value="5"/>
</dbReference>
<dbReference type="FunCoup" id="A0A200QEI0">
    <property type="interactions" value="68"/>
</dbReference>
<dbReference type="GO" id="GO:0008270">
    <property type="term" value="F:zinc ion binding"/>
    <property type="evidence" value="ECO:0007669"/>
    <property type="project" value="InterPro"/>
</dbReference>
<dbReference type="EMBL" id="MVGT01002240">
    <property type="protein sequence ID" value="OVA08879.1"/>
    <property type="molecule type" value="Genomic_DNA"/>
</dbReference>
<dbReference type="InterPro" id="IPR032867">
    <property type="entry name" value="DYW_dom"/>
</dbReference>
<dbReference type="Proteomes" id="UP000195402">
    <property type="component" value="Unassembled WGS sequence"/>
</dbReference>
<dbReference type="PROSITE" id="PS51375">
    <property type="entry name" value="PPR"/>
    <property type="match status" value="4"/>
</dbReference>
<dbReference type="GO" id="GO:0099402">
    <property type="term" value="P:plant organ development"/>
    <property type="evidence" value="ECO:0007669"/>
    <property type="project" value="UniProtKB-ARBA"/>
</dbReference>
<dbReference type="Pfam" id="PF13041">
    <property type="entry name" value="PPR_2"/>
    <property type="match status" value="1"/>
</dbReference>
<reference evidence="4 5" key="1">
    <citation type="journal article" date="2017" name="Mol. Plant">
        <title>The Genome of Medicinal Plant Macleaya cordata Provides New Insights into Benzylisoquinoline Alkaloids Metabolism.</title>
        <authorList>
            <person name="Liu X."/>
            <person name="Liu Y."/>
            <person name="Huang P."/>
            <person name="Ma Y."/>
            <person name="Qing Z."/>
            <person name="Tang Q."/>
            <person name="Cao H."/>
            <person name="Cheng P."/>
            <person name="Zheng Y."/>
            <person name="Yuan Z."/>
            <person name="Zhou Y."/>
            <person name="Liu J."/>
            <person name="Tang Z."/>
            <person name="Zhuo Y."/>
            <person name="Zhang Y."/>
            <person name="Yu L."/>
            <person name="Huang J."/>
            <person name="Yang P."/>
            <person name="Peng Q."/>
            <person name="Zhang J."/>
            <person name="Jiang W."/>
            <person name="Zhang Z."/>
            <person name="Lin K."/>
            <person name="Ro D.K."/>
            <person name="Chen X."/>
            <person name="Xiong X."/>
            <person name="Shang Y."/>
            <person name="Huang S."/>
            <person name="Zeng J."/>
        </authorList>
    </citation>
    <scope>NUCLEOTIDE SEQUENCE [LARGE SCALE GENOMIC DNA]</scope>
    <source>
        <strain evidence="5">cv. BLH2017</strain>
        <tissue evidence="4">Root</tissue>
    </source>
</reference>
<dbReference type="OMA" id="FDCFMQM"/>
<dbReference type="FunFam" id="1.25.40.10:FF:000436">
    <property type="entry name" value="Pentatricopeptide repeat-containing protein At5g39350 family"/>
    <property type="match status" value="1"/>
</dbReference>
<comment type="caution">
    <text evidence="4">The sequence shown here is derived from an EMBL/GenBank/DDBJ whole genome shotgun (WGS) entry which is preliminary data.</text>
</comment>
<name>A0A200QEI0_MACCD</name>
<evidence type="ECO:0000256" key="2">
    <source>
        <dbReference type="PROSITE-ProRule" id="PRU00708"/>
    </source>
</evidence>
<proteinExistence type="predicted"/>
<dbReference type="AlphaFoldDB" id="A0A200QEI0"/>
<dbReference type="Pfam" id="PF20431">
    <property type="entry name" value="E_motif"/>
    <property type="match status" value="1"/>
</dbReference>
<dbReference type="InterPro" id="IPR046848">
    <property type="entry name" value="E_motif"/>
</dbReference>
<dbReference type="InterPro" id="IPR046960">
    <property type="entry name" value="PPR_At4g14850-like_plant"/>
</dbReference>
<feature type="repeat" description="PPR" evidence="2">
    <location>
        <begin position="380"/>
        <end position="414"/>
    </location>
</feature>
<dbReference type="Gene3D" id="1.25.40.10">
    <property type="entry name" value="Tetratricopeptide repeat domain"/>
    <property type="match status" value="4"/>
</dbReference>
<dbReference type="GO" id="GO:0009451">
    <property type="term" value="P:RNA modification"/>
    <property type="evidence" value="ECO:0007669"/>
    <property type="project" value="InterPro"/>
</dbReference>
<dbReference type="InterPro" id="IPR002885">
    <property type="entry name" value="PPR_rpt"/>
</dbReference>
<dbReference type="Pfam" id="PF01535">
    <property type="entry name" value="PPR"/>
    <property type="match status" value="7"/>
</dbReference>
<gene>
    <name evidence="4" type="ORF">BVC80_8809g27</name>
</gene>
<keyword evidence="5" id="KW-1185">Reference proteome</keyword>
<dbReference type="PANTHER" id="PTHR47926">
    <property type="entry name" value="PENTATRICOPEPTIDE REPEAT-CONTAINING PROTEIN"/>
    <property type="match status" value="1"/>
</dbReference>
<accession>A0A200QEI0</accession>
<dbReference type="Pfam" id="PF12854">
    <property type="entry name" value="PPR_1"/>
    <property type="match status" value="1"/>
</dbReference>
<dbReference type="FunFam" id="1.25.40.10:FF:000343">
    <property type="entry name" value="Pentatricopeptide repeat-containing protein At3g58590"/>
    <property type="match status" value="1"/>
</dbReference>
<feature type="repeat" description="PPR" evidence="2">
    <location>
        <begin position="278"/>
        <end position="312"/>
    </location>
</feature>
<feature type="domain" description="DYW" evidence="3">
    <location>
        <begin position="612"/>
        <end position="687"/>
    </location>
</feature>
<feature type="repeat" description="PPR" evidence="2">
    <location>
        <begin position="75"/>
        <end position="109"/>
    </location>
</feature>
<organism evidence="4 5">
    <name type="scientific">Macleaya cordata</name>
    <name type="common">Five-seeded plume-poppy</name>
    <name type="synonym">Bocconia cordata</name>
    <dbReference type="NCBI Taxonomy" id="56857"/>
    <lineage>
        <taxon>Eukaryota</taxon>
        <taxon>Viridiplantae</taxon>
        <taxon>Streptophyta</taxon>
        <taxon>Embryophyta</taxon>
        <taxon>Tracheophyta</taxon>
        <taxon>Spermatophyta</taxon>
        <taxon>Magnoliopsida</taxon>
        <taxon>Ranunculales</taxon>
        <taxon>Papaveraceae</taxon>
        <taxon>Papaveroideae</taxon>
        <taxon>Macleaya</taxon>
    </lineage>
</organism>
<evidence type="ECO:0000313" key="5">
    <source>
        <dbReference type="Proteomes" id="UP000195402"/>
    </source>
</evidence>
<feature type="repeat" description="PPR" evidence="2">
    <location>
        <begin position="145"/>
        <end position="179"/>
    </location>
</feature>
<evidence type="ECO:0000259" key="3">
    <source>
        <dbReference type="Pfam" id="PF14432"/>
    </source>
</evidence>
<dbReference type="FunFam" id="1.25.40.10:FF:000158">
    <property type="entry name" value="pentatricopeptide repeat-containing protein At2g33680"/>
    <property type="match status" value="1"/>
</dbReference>
<dbReference type="InterPro" id="IPR011990">
    <property type="entry name" value="TPR-like_helical_dom_sf"/>
</dbReference>
<dbReference type="Pfam" id="PF14432">
    <property type="entry name" value="DYW_deaminase"/>
    <property type="match status" value="1"/>
</dbReference>
<dbReference type="FunFam" id="1.25.40.10:FF:000073">
    <property type="entry name" value="Pentatricopeptide repeat-containing protein chloroplastic"/>
    <property type="match status" value="1"/>
</dbReference>
<dbReference type="InParanoid" id="A0A200QEI0"/>
<protein>
    <submittedName>
        <fullName evidence="4">Pentatricopeptide repeat</fullName>
    </submittedName>
</protein>